<dbReference type="InterPro" id="IPR029063">
    <property type="entry name" value="SAM-dependent_MTases_sf"/>
</dbReference>
<dbReference type="PANTHER" id="PTHR22809:SF14">
    <property type="entry name" value="TRNA N(3)-METHYLCYTIDINE METHYLTRANSFERASE"/>
    <property type="match status" value="1"/>
</dbReference>
<dbReference type="PANTHER" id="PTHR22809">
    <property type="entry name" value="METHYLTRANSFERASE-RELATED"/>
    <property type="match status" value="1"/>
</dbReference>
<evidence type="ECO:0000256" key="1">
    <source>
        <dbReference type="ARBA" id="ARBA00009725"/>
    </source>
</evidence>
<dbReference type="InterPro" id="IPR026113">
    <property type="entry name" value="METTL2/6/8-like"/>
</dbReference>
<name>A0A0K9PQ33_ZOSMR</name>
<dbReference type="EC" id="2.1.1.-" evidence="4"/>
<reference evidence="6" key="1">
    <citation type="journal article" date="2016" name="Nature">
        <title>The genome of the seagrass Zostera marina reveals angiosperm adaptation to the sea.</title>
        <authorList>
            <person name="Olsen J.L."/>
            <person name="Rouze P."/>
            <person name="Verhelst B."/>
            <person name="Lin Y.-C."/>
            <person name="Bayer T."/>
            <person name="Collen J."/>
            <person name="Dattolo E."/>
            <person name="De Paoli E."/>
            <person name="Dittami S."/>
            <person name="Maumus F."/>
            <person name="Michel G."/>
            <person name="Kersting A."/>
            <person name="Lauritano C."/>
            <person name="Lohaus R."/>
            <person name="Toepel M."/>
            <person name="Tonon T."/>
            <person name="Vanneste K."/>
            <person name="Amirebrahimi M."/>
            <person name="Brakel J."/>
            <person name="Bostroem C."/>
            <person name="Chovatia M."/>
            <person name="Grimwood J."/>
            <person name="Jenkins J.W."/>
            <person name="Jueterbock A."/>
            <person name="Mraz A."/>
            <person name="Stam W.T."/>
            <person name="Tice H."/>
            <person name="Bornberg-Bauer E."/>
            <person name="Green P.J."/>
            <person name="Pearson G.A."/>
            <person name="Procaccini G."/>
            <person name="Duarte C.M."/>
            <person name="Schmutz J."/>
            <person name="Reusch T.B.H."/>
            <person name="Van de Peer Y."/>
        </authorList>
    </citation>
    <scope>NUCLEOTIDE SEQUENCE [LARGE SCALE GENOMIC DNA]</scope>
    <source>
        <strain evidence="6">cv. Finnish</strain>
    </source>
</reference>
<dbReference type="GO" id="GO:0032259">
    <property type="term" value="P:methylation"/>
    <property type="evidence" value="ECO:0007669"/>
    <property type="project" value="UniProtKB-KW"/>
</dbReference>
<keyword evidence="2 4" id="KW-0489">Methyltransferase</keyword>
<dbReference type="GO" id="GO:0008757">
    <property type="term" value="F:S-adenosylmethionine-dependent methyltransferase activity"/>
    <property type="evidence" value="ECO:0007669"/>
    <property type="project" value="UniProtKB-ARBA"/>
</dbReference>
<evidence type="ECO:0000256" key="2">
    <source>
        <dbReference type="ARBA" id="ARBA00022603"/>
    </source>
</evidence>
<evidence type="ECO:0000256" key="4">
    <source>
        <dbReference type="PIRNR" id="PIRNR037755"/>
    </source>
</evidence>
<dbReference type="PIRSF" id="PIRSF037755">
    <property type="entry name" value="Mettl2_prd"/>
    <property type="match status" value="1"/>
</dbReference>
<dbReference type="OMA" id="PAKYWDI"/>
<dbReference type="Pfam" id="PF13489">
    <property type="entry name" value="Methyltransf_23"/>
    <property type="match status" value="1"/>
</dbReference>
<gene>
    <name evidence="5" type="ORF">ZOSMA_1G03320</name>
</gene>
<comment type="similarity">
    <text evidence="1 4">Belongs to the methyltransferase superfamily. METL family.</text>
</comment>
<dbReference type="EMBL" id="LFYR01000729">
    <property type="protein sequence ID" value="KMZ70350.1"/>
    <property type="molecule type" value="Genomic_DNA"/>
</dbReference>
<dbReference type="Proteomes" id="UP000036987">
    <property type="component" value="Unassembled WGS sequence"/>
</dbReference>
<dbReference type="SUPFAM" id="SSF53335">
    <property type="entry name" value="S-adenosyl-L-methionine-dependent methyltransferases"/>
    <property type="match status" value="1"/>
</dbReference>
<dbReference type="AlphaFoldDB" id="A0A0K9PQ33"/>
<comment type="caution">
    <text evidence="5">The sequence shown here is derived from an EMBL/GenBank/DDBJ whole genome shotgun (WGS) entry which is preliminary data.</text>
</comment>
<dbReference type="CDD" id="cd02440">
    <property type="entry name" value="AdoMet_MTases"/>
    <property type="match status" value="1"/>
</dbReference>
<dbReference type="STRING" id="29655.A0A0K9PQ33"/>
<comment type="function">
    <text evidence="4">S-adenosyl-L-methionine-dependent methyltransferase.</text>
</comment>
<evidence type="ECO:0000313" key="6">
    <source>
        <dbReference type="Proteomes" id="UP000036987"/>
    </source>
</evidence>
<keyword evidence="3 4" id="KW-0808">Transferase</keyword>
<sequence>MAAVDYHSKDFDWADLREEIEKDPSFHYHLAPFDPSSSSSTSDSEAWRTFHRRHSTGRFFKERRYLLNEFPDLVDRAGRIGSTKVLEVGCGNGSTALPFLRAKEDIIVYACDCSMEALDMAKKMIDAADKPSIKNRFHTFLLDFSENEFPKWLFCHSCRSTQMPKQIYYSDVMKTELKLNSSSLSERTECCISGFDFVSMIFTLSAVSFQKMPFVIKECFSILKPGGLLLFRDYGLYDMSMLRFPSNQRTGFREYMRSDGTLSYFFSLDVTRDLFLNVGFLEMELEYCCIRSLNRNSRKNMRRVWIHGKFQKPI</sequence>
<accession>A0A0K9PQ33</accession>
<keyword evidence="6" id="KW-1185">Reference proteome</keyword>
<dbReference type="Gene3D" id="3.40.50.150">
    <property type="entry name" value="Vaccinia Virus protein VP39"/>
    <property type="match status" value="1"/>
</dbReference>
<dbReference type="OrthoDB" id="417697at2759"/>
<evidence type="ECO:0000256" key="3">
    <source>
        <dbReference type="ARBA" id="ARBA00022679"/>
    </source>
</evidence>
<proteinExistence type="inferred from homology"/>
<organism evidence="5 6">
    <name type="scientific">Zostera marina</name>
    <name type="common">Eelgrass</name>
    <dbReference type="NCBI Taxonomy" id="29655"/>
    <lineage>
        <taxon>Eukaryota</taxon>
        <taxon>Viridiplantae</taxon>
        <taxon>Streptophyta</taxon>
        <taxon>Embryophyta</taxon>
        <taxon>Tracheophyta</taxon>
        <taxon>Spermatophyta</taxon>
        <taxon>Magnoliopsida</taxon>
        <taxon>Liliopsida</taxon>
        <taxon>Zosteraceae</taxon>
        <taxon>Zostera</taxon>
    </lineage>
</organism>
<dbReference type="GO" id="GO:0008173">
    <property type="term" value="F:RNA methyltransferase activity"/>
    <property type="evidence" value="ECO:0007669"/>
    <property type="project" value="UniProtKB-ARBA"/>
</dbReference>
<protein>
    <recommendedName>
        <fullName evidence="4">tRNA N(3)-methylcytidine methyltransferase</fullName>
        <ecNumber evidence="4">2.1.1.-</ecNumber>
    </recommendedName>
</protein>
<evidence type="ECO:0000313" key="5">
    <source>
        <dbReference type="EMBL" id="KMZ70350.1"/>
    </source>
</evidence>